<dbReference type="GO" id="GO:0022900">
    <property type="term" value="P:electron transport chain"/>
    <property type="evidence" value="ECO:0007669"/>
    <property type="project" value="InterPro"/>
</dbReference>
<comment type="PTM">
    <text evidence="7">Binds 1 heme group per subunit.</text>
</comment>
<keyword evidence="8" id="KW-0732">Signal</keyword>
<feature type="signal peptide" evidence="8">
    <location>
        <begin position="1"/>
        <end position="22"/>
    </location>
</feature>
<evidence type="ECO:0000313" key="10">
    <source>
        <dbReference type="Proteomes" id="UP000199205"/>
    </source>
</evidence>
<dbReference type="InterPro" id="IPR015984">
    <property type="entry name" value="Cyt_c_prime_subgr"/>
</dbReference>
<keyword evidence="1" id="KW-0813">Transport</keyword>
<dbReference type="InterPro" id="IPR012127">
    <property type="entry name" value="Cyt_c_prime"/>
</dbReference>
<keyword evidence="4" id="KW-0249">Electron transport</keyword>
<evidence type="ECO:0000313" key="9">
    <source>
        <dbReference type="EMBL" id="SCB09085.1"/>
    </source>
</evidence>
<dbReference type="PIRSF" id="PIRSF000027">
    <property type="entry name" value="Cytc_c_prime"/>
    <property type="match status" value="1"/>
</dbReference>
<dbReference type="GO" id="GO:0020037">
    <property type="term" value="F:heme binding"/>
    <property type="evidence" value="ECO:0007669"/>
    <property type="project" value="InterPro"/>
</dbReference>
<protein>
    <submittedName>
        <fullName evidence="9">Cytochrome c556</fullName>
    </submittedName>
</protein>
<dbReference type="SUPFAM" id="SSF47175">
    <property type="entry name" value="Cytochromes"/>
    <property type="match status" value="1"/>
</dbReference>
<evidence type="ECO:0000256" key="7">
    <source>
        <dbReference type="PIRSR" id="PIRSR000027-2"/>
    </source>
</evidence>
<evidence type="ECO:0000256" key="1">
    <source>
        <dbReference type="ARBA" id="ARBA00022448"/>
    </source>
</evidence>
<dbReference type="InterPro" id="IPR010980">
    <property type="entry name" value="Cyt_c/b562"/>
</dbReference>
<reference evidence="9 10" key="1">
    <citation type="submission" date="2016-08" db="EMBL/GenBank/DDBJ databases">
        <authorList>
            <person name="Seilhamer J.J."/>
        </authorList>
    </citation>
    <scope>NUCLEOTIDE SEQUENCE [LARGE SCALE GENOMIC DNA]</scope>
    <source>
        <strain evidence="9 10">P1-7</strain>
    </source>
</reference>
<dbReference type="GO" id="GO:0009055">
    <property type="term" value="F:electron transfer activity"/>
    <property type="evidence" value="ECO:0007669"/>
    <property type="project" value="InterPro"/>
</dbReference>
<name>A0A1C3U147_9HYPH</name>
<organism evidence="9 10">
    <name type="scientific">Rhizobium lusitanum</name>
    <dbReference type="NCBI Taxonomy" id="293958"/>
    <lineage>
        <taxon>Bacteria</taxon>
        <taxon>Pseudomonadati</taxon>
        <taxon>Pseudomonadota</taxon>
        <taxon>Alphaproteobacteria</taxon>
        <taxon>Hyphomicrobiales</taxon>
        <taxon>Rhizobiaceae</taxon>
        <taxon>Rhizobium/Agrobacterium group</taxon>
        <taxon>Rhizobium</taxon>
    </lineage>
</organism>
<dbReference type="Gene3D" id="1.20.120.10">
    <property type="entry name" value="Cytochrome c/b562"/>
    <property type="match status" value="1"/>
</dbReference>
<evidence type="ECO:0000256" key="4">
    <source>
        <dbReference type="ARBA" id="ARBA00022982"/>
    </source>
</evidence>
<evidence type="ECO:0000256" key="2">
    <source>
        <dbReference type="ARBA" id="ARBA00022617"/>
    </source>
</evidence>
<feature type="binding site" description="axial binding residue" evidence="6">
    <location>
        <position position="139"/>
    </location>
    <ligand>
        <name>heme c</name>
        <dbReference type="ChEBI" id="CHEBI:61717"/>
    </ligand>
    <ligandPart>
        <name>Fe</name>
        <dbReference type="ChEBI" id="CHEBI:18248"/>
    </ligandPart>
</feature>
<dbReference type="InterPro" id="IPR002321">
    <property type="entry name" value="Cyt_c_II"/>
</dbReference>
<dbReference type="Proteomes" id="UP000199205">
    <property type="component" value="Unassembled WGS sequence"/>
</dbReference>
<feature type="binding site" description="covalent" evidence="7">
    <location>
        <position position="138"/>
    </location>
    <ligand>
        <name>heme c</name>
        <dbReference type="ChEBI" id="CHEBI:61717"/>
    </ligand>
</feature>
<evidence type="ECO:0000256" key="8">
    <source>
        <dbReference type="SAM" id="SignalP"/>
    </source>
</evidence>
<evidence type="ECO:0000256" key="3">
    <source>
        <dbReference type="ARBA" id="ARBA00022723"/>
    </source>
</evidence>
<feature type="binding site" description="covalent" evidence="7">
    <location>
        <position position="135"/>
    </location>
    <ligand>
        <name>heme c</name>
        <dbReference type="ChEBI" id="CHEBI:61717"/>
    </ligand>
</feature>
<dbReference type="OrthoDB" id="9811729at2"/>
<dbReference type="EMBL" id="FMAF01000001">
    <property type="protein sequence ID" value="SCB09085.1"/>
    <property type="molecule type" value="Genomic_DNA"/>
</dbReference>
<accession>A0A1C3U147</accession>
<feature type="chain" id="PRO_5008682613" evidence="8">
    <location>
        <begin position="23"/>
        <end position="147"/>
    </location>
</feature>
<evidence type="ECO:0000256" key="5">
    <source>
        <dbReference type="ARBA" id="ARBA00023004"/>
    </source>
</evidence>
<sequence length="147" mass="15074">MKWKAIVAATALAGIALGSVVAADGTHDSRIGMMKKIGGATGALGAIAKGDKPYDADIVKASLSTIAETAKAFPDQFNPQSDKTDAEVNPKIWDNLDDFKAKAAKLSTDAETALAQLPADQAGVGGTLKTLGGSCGACHQAYRIKKD</sequence>
<dbReference type="GO" id="GO:0005506">
    <property type="term" value="F:iron ion binding"/>
    <property type="evidence" value="ECO:0007669"/>
    <property type="project" value="InterPro"/>
</dbReference>
<dbReference type="AlphaFoldDB" id="A0A1C3U147"/>
<gene>
    <name evidence="9" type="ORF">GA0061101_101310</name>
</gene>
<dbReference type="Pfam" id="PF01322">
    <property type="entry name" value="Cytochrom_C_2"/>
    <property type="match status" value="1"/>
</dbReference>
<proteinExistence type="predicted"/>
<evidence type="ECO:0000256" key="6">
    <source>
        <dbReference type="PIRSR" id="PIRSR000027-1"/>
    </source>
</evidence>
<keyword evidence="3 6" id="KW-0479">Metal-binding</keyword>
<dbReference type="PRINTS" id="PR00608">
    <property type="entry name" value="CYTCHROMECII"/>
</dbReference>
<dbReference type="PROSITE" id="PS51009">
    <property type="entry name" value="CYTCII"/>
    <property type="match status" value="1"/>
</dbReference>
<keyword evidence="5 6" id="KW-0408">Iron</keyword>
<keyword evidence="2 7" id="KW-0349">Heme</keyword>
<dbReference type="GO" id="GO:0042597">
    <property type="term" value="C:periplasmic space"/>
    <property type="evidence" value="ECO:0007669"/>
    <property type="project" value="InterPro"/>
</dbReference>
<dbReference type="RefSeq" id="WP_037193697.1">
    <property type="nucleotide sequence ID" value="NZ_FMAF01000001.1"/>
</dbReference>